<name>A0ABS2WH74_9BACL</name>
<keyword evidence="2" id="KW-1185">Reference proteome</keyword>
<dbReference type="RefSeq" id="WP_205493452.1">
    <property type="nucleotide sequence ID" value="NZ_JAFHAP010000005.1"/>
</dbReference>
<comment type="caution">
    <text evidence="1">The sequence shown here is derived from an EMBL/GenBank/DDBJ whole genome shotgun (WGS) entry which is preliminary data.</text>
</comment>
<reference evidence="1" key="1">
    <citation type="journal article" date="2024" name="Int. J. Syst. Evol. Microbiol.">
        <title>Polycladomyces zharkentensis sp. nov., a novel thermophilic cellulose- and starch-degrading member of the Bacillota from a geothermal aquifer in Kazakhstan.</title>
        <authorList>
            <person name="Mashzhan A."/>
            <person name="Kistaubayeva A."/>
            <person name="Javier-Lopez R."/>
            <person name="Bissenova U."/>
            <person name="Bissenbay A."/>
            <person name="Birkeland N.K."/>
        </authorList>
    </citation>
    <scope>NUCLEOTIDE SEQUENCE</scope>
    <source>
        <strain evidence="1">ZKZ2T</strain>
    </source>
</reference>
<protein>
    <submittedName>
        <fullName evidence="1">Uncharacterized protein</fullName>
    </submittedName>
</protein>
<gene>
    <name evidence="1" type="ORF">JQC72_05135</name>
</gene>
<dbReference type="EMBL" id="JAFHAP010000005">
    <property type="protein sequence ID" value="MBN2908908.1"/>
    <property type="molecule type" value="Genomic_DNA"/>
</dbReference>
<dbReference type="Proteomes" id="UP001177120">
    <property type="component" value="Unassembled WGS sequence"/>
</dbReference>
<accession>A0ABS2WH74</accession>
<evidence type="ECO:0000313" key="1">
    <source>
        <dbReference type="EMBL" id="MBN2908908.1"/>
    </source>
</evidence>
<sequence length="69" mass="7298">MENEYLQHQDPAYTDQIGRGLKGPFGGLGGFPFGGFGGPFGGFSGFLVWQKVLPSEKPPILLVSNSSAP</sequence>
<organism evidence="1 2">
    <name type="scientific">Polycladomyces zharkentensis</name>
    <dbReference type="NCBI Taxonomy" id="2807616"/>
    <lineage>
        <taxon>Bacteria</taxon>
        <taxon>Bacillati</taxon>
        <taxon>Bacillota</taxon>
        <taxon>Bacilli</taxon>
        <taxon>Bacillales</taxon>
        <taxon>Thermoactinomycetaceae</taxon>
        <taxon>Polycladomyces</taxon>
    </lineage>
</organism>
<evidence type="ECO:0000313" key="2">
    <source>
        <dbReference type="Proteomes" id="UP001177120"/>
    </source>
</evidence>
<proteinExistence type="predicted"/>